<dbReference type="InterPro" id="IPR036271">
    <property type="entry name" value="Tet_transcr_reg_TetR-rel_C_sf"/>
</dbReference>
<dbReference type="PROSITE" id="PS50977">
    <property type="entry name" value="HTH_TETR_2"/>
    <property type="match status" value="1"/>
</dbReference>
<evidence type="ECO:0000256" key="1">
    <source>
        <dbReference type="ARBA" id="ARBA00023015"/>
    </source>
</evidence>
<sequence length="215" mass="23254">MAARGRPRGFDRDAALRRAMLMFWERGYEATSVGDLTEAMGVKPPSLYAAFGSKERLFREAVALYEREEGAVTHRALLEAPTARAAIEEMLRDNAVAYTDPASPPGCMVVLAAINCSPGNEHVERLLAEDRRQTVESLRRRIEQGIADGDVDQGVDVARLAEFCASVLFGLSVRSRDGASCDELMGVVDLALVAWDGLARAGRRPAADPLSSSSS</sequence>
<dbReference type="Proteomes" id="UP000477722">
    <property type="component" value="Unassembled WGS sequence"/>
</dbReference>
<dbReference type="PANTHER" id="PTHR47506">
    <property type="entry name" value="TRANSCRIPTIONAL REGULATORY PROTEIN"/>
    <property type="match status" value="1"/>
</dbReference>
<dbReference type="GO" id="GO:0003677">
    <property type="term" value="F:DNA binding"/>
    <property type="evidence" value="ECO:0007669"/>
    <property type="project" value="UniProtKB-UniRule"/>
</dbReference>
<dbReference type="RefSeq" id="WP_165298198.1">
    <property type="nucleotide sequence ID" value="NZ_JAAKZZ010000062.1"/>
</dbReference>
<proteinExistence type="predicted"/>
<dbReference type="Gene3D" id="1.10.10.60">
    <property type="entry name" value="Homeodomain-like"/>
    <property type="match status" value="1"/>
</dbReference>
<feature type="domain" description="HTH tetR-type" evidence="5">
    <location>
        <begin position="9"/>
        <end position="69"/>
    </location>
</feature>
<evidence type="ECO:0000313" key="7">
    <source>
        <dbReference type="Proteomes" id="UP000477722"/>
    </source>
</evidence>
<accession>A0A6G4WT98</accession>
<dbReference type="EMBL" id="JAAKZZ010000062">
    <property type="protein sequence ID" value="NGO68496.1"/>
    <property type="molecule type" value="Genomic_DNA"/>
</dbReference>
<feature type="DNA-binding region" description="H-T-H motif" evidence="4">
    <location>
        <begin position="32"/>
        <end position="51"/>
    </location>
</feature>
<keyword evidence="3" id="KW-0804">Transcription</keyword>
<dbReference type="InterPro" id="IPR009057">
    <property type="entry name" value="Homeodomain-like_sf"/>
</dbReference>
<evidence type="ECO:0000256" key="3">
    <source>
        <dbReference type="ARBA" id="ARBA00023163"/>
    </source>
</evidence>
<keyword evidence="2 4" id="KW-0238">DNA-binding</keyword>
<dbReference type="InterPro" id="IPR011075">
    <property type="entry name" value="TetR_C"/>
</dbReference>
<keyword evidence="1" id="KW-0805">Transcription regulation</keyword>
<dbReference type="AlphaFoldDB" id="A0A6G4WT98"/>
<dbReference type="Pfam" id="PF16925">
    <property type="entry name" value="TetR_C_13"/>
    <property type="match status" value="1"/>
</dbReference>
<evidence type="ECO:0000259" key="5">
    <source>
        <dbReference type="PROSITE" id="PS50977"/>
    </source>
</evidence>
<keyword evidence="7" id="KW-1185">Reference proteome</keyword>
<name>A0A6G4WT98_9ACTN</name>
<dbReference type="InterPro" id="IPR001647">
    <property type="entry name" value="HTH_TetR"/>
</dbReference>
<protein>
    <submittedName>
        <fullName evidence="6">TetR/AcrR family transcriptional regulator</fullName>
    </submittedName>
</protein>
<organism evidence="6 7">
    <name type="scientific">Streptomyces boncukensis</name>
    <dbReference type="NCBI Taxonomy" id="2711219"/>
    <lineage>
        <taxon>Bacteria</taxon>
        <taxon>Bacillati</taxon>
        <taxon>Actinomycetota</taxon>
        <taxon>Actinomycetes</taxon>
        <taxon>Kitasatosporales</taxon>
        <taxon>Streptomycetaceae</taxon>
        <taxon>Streptomyces</taxon>
    </lineage>
</organism>
<evidence type="ECO:0000256" key="4">
    <source>
        <dbReference type="PROSITE-ProRule" id="PRU00335"/>
    </source>
</evidence>
<reference evidence="6 7" key="1">
    <citation type="submission" date="2020-02" db="EMBL/GenBank/DDBJ databases">
        <title>Whole-genome analyses of novel actinobacteria.</title>
        <authorList>
            <person name="Sahin N."/>
            <person name="Tatar D."/>
        </authorList>
    </citation>
    <scope>NUCLEOTIDE SEQUENCE [LARGE SCALE GENOMIC DNA]</scope>
    <source>
        <strain evidence="6 7">SB3404</strain>
    </source>
</reference>
<evidence type="ECO:0000313" key="6">
    <source>
        <dbReference type="EMBL" id="NGO68496.1"/>
    </source>
</evidence>
<gene>
    <name evidence="6" type="ORF">G5C65_09035</name>
</gene>
<dbReference type="SUPFAM" id="SSF46689">
    <property type="entry name" value="Homeodomain-like"/>
    <property type="match status" value="1"/>
</dbReference>
<dbReference type="Gene3D" id="1.10.357.10">
    <property type="entry name" value="Tetracycline Repressor, domain 2"/>
    <property type="match status" value="1"/>
</dbReference>
<dbReference type="SUPFAM" id="SSF48498">
    <property type="entry name" value="Tetracyclin repressor-like, C-terminal domain"/>
    <property type="match status" value="1"/>
</dbReference>
<dbReference type="Pfam" id="PF00440">
    <property type="entry name" value="TetR_N"/>
    <property type="match status" value="1"/>
</dbReference>
<comment type="caution">
    <text evidence="6">The sequence shown here is derived from an EMBL/GenBank/DDBJ whole genome shotgun (WGS) entry which is preliminary data.</text>
</comment>
<dbReference type="PANTHER" id="PTHR47506:SF1">
    <property type="entry name" value="HTH-TYPE TRANSCRIPTIONAL REGULATOR YJDC"/>
    <property type="match status" value="1"/>
</dbReference>
<evidence type="ECO:0000256" key="2">
    <source>
        <dbReference type="ARBA" id="ARBA00023125"/>
    </source>
</evidence>